<accession>A0A3A6PIV9</accession>
<dbReference type="AlphaFoldDB" id="A0A3A6PIV9"/>
<protein>
    <submittedName>
        <fullName evidence="2">Uncharacterized protein</fullName>
    </submittedName>
</protein>
<evidence type="ECO:0000313" key="2">
    <source>
        <dbReference type="EMBL" id="RJX41207.1"/>
    </source>
</evidence>
<keyword evidence="1" id="KW-0472">Membrane</keyword>
<proteinExistence type="predicted"/>
<dbReference type="Proteomes" id="UP000267798">
    <property type="component" value="Unassembled WGS sequence"/>
</dbReference>
<name>A0A3A6PIV9_9BACL</name>
<evidence type="ECO:0000256" key="1">
    <source>
        <dbReference type="SAM" id="Phobius"/>
    </source>
</evidence>
<keyword evidence="1" id="KW-1133">Transmembrane helix</keyword>
<keyword evidence="3" id="KW-1185">Reference proteome</keyword>
<dbReference type="OrthoDB" id="1899479at2"/>
<comment type="caution">
    <text evidence="2">The sequence shown here is derived from an EMBL/GenBank/DDBJ whole genome shotgun (WGS) entry which is preliminary data.</text>
</comment>
<sequence length="321" mass="36457">MDRQDYRDAINSVVPDQGMEERIRQAVIAPKKRGRRFIAYGAASLAAVCLIVWAVLQYGPERLNTLDLKEQPVLDAVVIPKIKLPKKSNAAADMVGLVVYEGQIYTQTSTRMAAADAKLLRGERLGRTKGGIDEWSKRTDYEELASSIGEVDIFAVKGYDTSFRIMSYHEENGEIYAELYECLNGIKVRSGEDLMGKLRLKDRVQSAAWQHYDAWYNSKPEYGEVTADEVLNGFLAALNEAKPFDRDRLNAEGIYERNKLQQKMLFLKVEDGTEVQLWLFPDNYVMYVGAPVFFQVEEGAFRALWNRMEQPDVIKNEATAS</sequence>
<reference evidence="2 3" key="1">
    <citation type="submission" date="2018-09" db="EMBL/GenBank/DDBJ databases">
        <title>Paenibacillus aracenensis nov. sp. isolated from a cave in southern Spain.</title>
        <authorList>
            <person name="Jurado V."/>
            <person name="Gutierrez-Patricio S."/>
            <person name="Gonzalez-Pimentel J.L."/>
            <person name="Miller A.Z."/>
            <person name="Laiz L."/>
            <person name="Saiz-Jimenez C."/>
        </authorList>
    </citation>
    <scope>NUCLEOTIDE SEQUENCE [LARGE SCALE GENOMIC DNA]</scope>
    <source>
        <strain evidence="2 3">JCM 19203</strain>
    </source>
</reference>
<evidence type="ECO:0000313" key="3">
    <source>
        <dbReference type="Proteomes" id="UP000267798"/>
    </source>
</evidence>
<gene>
    <name evidence="2" type="ORF">D3P09_04260</name>
</gene>
<dbReference type="EMBL" id="QXQB01000001">
    <property type="protein sequence ID" value="RJX41207.1"/>
    <property type="molecule type" value="Genomic_DNA"/>
</dbReference>
<keyword evidence="1" id="KW-0812">Transmembrane</keyword>
<feature type="transmembrane region" description="Helical" evidence="1">
    <location>
        <begin position="37"/>
        <end position="56"/>
    </location>
</feature>
<organism evidence="2 3">
    <name type="scientific">Paenibacillus pinisoli</name>
    <dbReference type="NCBI Taxonomy" id="1276110"/>
    <lineage>
        <taxon>Bacteria</taxon>
        <taxon>Bacillati</taxon>
        <taxon>Bacillota</taxon>
        <taxon>Bacilli</taxon>
        <taxon>Bacillales</taxon>
        <taxon>Paenibacillaceae</taxon>
        <taxon>Paenibacillus</taxon>
    </lineage>
</organism>